<evidence type="ECO:0000256" key="2">
    <source>
        <dbReference type="ARBA" id="ARBA00022801"/>
    </source>
</evidence>
<dbReference type="EMBL" id="SPUM01000102">
    <property type="protein sequence ID" value="TFW31023.1"/>
    <property type="molecule type" value="Genomic_DNA"/>
</dbReference>
<feature type="signal peptide" evidence="5">
    <location>
        <begin position="1"/>
        <end position="34"/>
    </location>
</feature>
<protein>
    <submittedName>
        <fullName evidence="6">Glycoside hydrolase family 28 protein</fullName>
    </submittedName>
</protein>
<name>A0A4Y9T089_9BURK</name>
<evidence type="ECO:0000256" key="4">
    <source>
        <dbReference type="RuleBase" id="RU361169"/>
    </source>
</evidence>
<evidence type="ECO:0000256" key="3">
    <source>
        <dbReference type="ARBA" id="ARBA00023295"/>
    </source>
</evidence>
<gene>
    <name evidence="6" type="ORF">E4O92_15060</name>
</gene>
<evidence type="ECO:0000256" key="1">
    <source>
        <dbReference type="ARBA" id="ARBA00008834"/>
    </source>
</evidence>
<organism evidence="6 7">
    <name type="scientific">Massilia horti</name>
    <dbReference type="NCBI Taxonomy" id="2562153"/>
    <lineage>
        <taxon>Bacteria</taxon>
        <taxon>Pseudomonadati</taxon>
        <taxon>Pseudomonadota</taxon>
        <taxon>Betaproteobacteria</taxon>
        <taxon>Burkholderiales</taxon>
        <taxon>Oxalobacteraceae</taxon>
        <taxon>Telluria group</taxon>
        <taxon>Massilia</taxon>
    </lineage>
</organism>
<comment type="caution">
    <text evidence="6">The sequence shown here is derived from an EMBL/GenBank/DDBJ whole genome shotgun (WGS) entry which is preliminary data.</text>
</comment>
<evidence type="ECO:0000256" key="5">
    <source>
        <dbReference type="SAM" id="SignalP"/>
    </source>
</evidence>
<dbReference type="PROSITE" id="PS51318">
    <property type="entry name" value="TAT"/>
    <property type="match status" value="1"/>
</dbReference>
<dbReference type="PANTHER" id="PTHR31339:SF86">
    <property type="entry name" value="PECTATE LYASE SUPERFAMILY PROTEIN DOMAIN-CONTAINING PROTEIN"/>
    <property type="match status" value="1"/>
</dbReference>
<keyword evidence="2 4" id="KW-0378">Hydrolase</keyword>
<dbReference type="InterPro" id="IPR006311">
    <property type="entry name" value="TAT_signal"/>
</dbReference>
<dbReference type="PANTHER" id="PTHR31339">
    <property type="entry name" value="PECTIN LYASE-RELATED"/>
    <property type="match status" value="1"/>
</dbReference>
<dbReference type="Gene3D" id="2.160.20.10">
    <property type="entry name" value="Single-stranded right-handed beta-helix, Pectin lyase-like"/>
    <property type="match status" value="1"/>
</dbReference>
<dbReference type="PROSITE" id="PS00502">
    <property type="entry name" value="POLYGALACTURONASE"/>
    <property type="match status" value="1"/>
</dbReference>
<dbReference type="InterPro" id="IPR012334">
    <property type="entry name" value="Pectin_lyas_fold"/>
</dbReference>
<dbReference type="AlphaFoldDB" id="A0A4Y9T089"/>
<sequence length="605" mass="65219">MTMPPRFARRRTLLKSAAAAGLLSATGLPSLAGAAPADPWARAQQIIDRFAKPLPFPKRDFDITKYGAKPCSLRKVKGFVTIEHKGEVDTPVAGSHDSYPAIRDAIAAAHKAGGGRVLIPAGNWYCKGPIVLLSNVHVHLAANAQVFFSANPHDFARDGDYDCGPNGKLILSRWQGNDCLNFSSMVYARGQKNIAITGEDWTSVLNGQAGVPFEDGSGTCWWGMNRKGALPGALHQGVNNPANPESLAALAPQLDAATLARIQGDKPNWRSDEMFLPALSEAGVPVERRVFGLGHFLRPSMVEFIDCTDVLMQGYQVVSTPFWIHHPVNSRNVHISKVRMDSIGPNSDGFDPESCDTVLVDGCWFNTGDDCIAIKAGKNLDTQYGPTRNVVIQNSVMNSGHGAVTLGSEMSAGIEHVYAQHLDVRNINWATDPLNTAVRLKTNMNRGGYLRHFYVRDLKLPNGVRLKPGFYTPMPGGPVPAKTAAAGAGAVITFDCDYSPAFDLVRSRPPEISDIHISDIKVSNVNSKEGSFSCYQAFVVMGPVATSYNGPAGAPILPVTDVTISDCDFGTPINADMPWFLHNAKRVTLRNVTIGGKVYNESLAG</sequence>
<dbReference type="SUPFAM" id="SSF51126">
    <property type="entry name" value="Pectin lyase-like"/>
    <property type="match status" value="1"/>
</dbReference>
<dbReference type="Pfam" id="PF00295">
    <property type="entry name" value="Glyco_hydro_28"/>
    <property type="match status" value="1"/>
</dbReference>
<dbReference type="InterPro" id="IPR000743">
    <property type="entry name" value="Glyco_hydro_28"/>
</dbReference>
<reference evidence="6 7" key="1">
    <citation type="submission" date="2019-03" db="EMBL/GenBank/DDBJ databases">
        <title>Draft genome of Massilia hortus sp. nov., a novel bacterial species of the Oxalobacteraceae family.</title>
        <authorList>
            <person name="Peta V."/>
            <person name="Raths R."/>
            <person name="Bucking H."/>
        </authorList>
    </citation>
    <scope>NUCLEOTIDE SEQUENCE [LARGE SCALE GENOMIC DNA]</scope>
    <source>
        <strain evidence="6 7">ONC3</strain>
    </source>
</reference>
<evidence type="ECO:0000313" key="6">
    <source>
        <dbReference type="EMBL" id="TFW31023.1"/>
    </source>
</evidence>
<dbReference type="GO" id="GO:0005975">
    <property type="term" value="P:carbohydrate metabolic process"/>
    <property type="evidence" value="ECO:0007669"/>
    <property type="project" value="InterPro"/>
</dbReference>
<dbReference type="InterPro" id="IPR051801">
    <property type="entry name" value="GH28_Enzymes"/>
</dbReference>
<keyword evidence="5" id="KW-0732">Signal</keyword>
<comment type="similarity">
    <text evidence="1 4">Belongs to the glycosyl hydrolase 28 family.</text>
</comment>
<feature type="chain" id="PRO_5021454475" evidence="5">
    <location>
        <begin position="35"/>
        <end position="605"/>
    </location>
</feature>
<dbReference type="RefSeq" id="WP_135190553.1">
    <property type="nucleotide sequence ID" value="NZ_SPUM01000102.1"/>
</dbReference>
<dbReference type="Proteomes" id="UP000297258">
    <property type="component" value="Unassembled WGS sequence"/>
</dbReference>
<proteinExistence type="inferred from homology"/>
<keyword evidence="7" id="KW-1185">Reference proteome</keyword>
<evidence type="ECO:0000313" key="7">
    <source>
        <dbReference type="Proteomes" id="UP000297258"/>
    </source>
</evidence>
<dbReference type="InterPro" id="IPR011050">
    <property type="entry name" value="Pectin_lyase_fold/virulence"/>
</dbReference>
<dbReference type="GO" id="GO:0004650">
    <property type="term" value="F:polygalacturonase activity"/>
    <property type="evidence" value="ECO:0007669"/>
    <property type="project" value="InterPro"/>
</dbReference>
<dbReference type="OrthoDB" id="9795222at2"/>
<accession>A0A4Y9T089</accession>
<keyword evidence="3 4" id="KW-0326">Glycosidase</keyword>